<dbReference type="AlphaFoldDB" id="A0A195BJM0"/>
<evidence type="ECO:0000313" key="2">
    <source>
        <dbReference type="Proteomes" id="UP000078540"/>
    </source>
</evidence>
<feature type="non-terminal residue" evidence="1">
    <location>
        <position position="1"/>
    </location>
</feature>
<keyword evidence="2" id="KW-1185">Reference proteome</keyword>
<organism evidence="1 2">
    <name type="scientific">Atta colombica</name>
    <dbReference type="NCBI Taxonomy" id="520822"/>
    <lineage>
        <taxon>Eukaryota</taxon>
        <taxon>Metazoa</taxon>
        <taxon>Ecdysozoa</taxon>
        <taxon>Arthropoda</taxon>
        <taxon>Hexapoda</taxon>
        <taxon>Insecta</taxon>
        <taxon>Pterygota</taxon>
        <taxon>Neoptera</taxon>
        <taxon>Endopterygota</taxon>
        <taxon>Hymenoptera</taxon>
        <taxon>Apocrita</taxon>
        <taxon>Aculeata</taxon>
        <taxon>Formicoidea</taxon>
        <taxon>Formicidae</taxon>
        <taxon>Myrmicinae</taxon>
        <taxon>Atta</taxon>
    </lineage>
</organism>
<reference evidence="1 2" key="1">
    <citation type="submission" date="2015-09" db="EMBL/GenBank/DDBJ databases">
        <title>Atta colombica WGS genome.</title>
        <authorList>
            <person name="Nygaard S."/>
            <person name="Hu H."/>
            <person name="Boomsma J."/>
            <person name="Zhang G."/>
        </authorList>
    </citation>
    <scope>NUCLEOTIDE SEQUENCE [LARGE SCALE GENOMIC DNA]</scope>
    <source>
        <strain evidence="1">Treedump-2</strain>
        <tissue evidence="1">Whole body</tissue>
    </source>
</reference>
<sequence>AVRAGEGQDDLLHVGAERRIHSIDLSDGDYELGLAIFETYGDEKEALNFEKYYTKQDPTLTPPCLMLTRWRIYEEQFRDFSEINRDVNSFR</sequence>
<gene>
    <name evidence="1" type="ORF">ALC53_04629</name>
</gene>
<protein>
    <submittedName>
        <fullName evidence="1">Uncharacterized protein</fullName>
    </submittedName>
</protein>
<evidence type="ECO:0000313" key="1">
    <source>
        <dbReference type="EMBL" id="KYM85386.1"/>
    </source>
</evidence>
<dbReference type="Proteomes" id="UP000078540">
    <property type="component" value="Unassembled WGS sequence"/>
</dbReference>
<proteinExistence type="predicted"/>
<dbReference type="EMBL" id="KQ976453">
    <property type="protein sequence ID" value="KYM85386.1"/>
    <property type="molecule type" value="Genomic_DNA"/>
</dbReference>
<name>A0A195BJM0_9HYME</name>
<accession>A0A195BJM0</accession>